<evidence type="ECO:0000256" key="2">
    <source>
        <dbReference type="ARBA" id="ARBA00004300"/>
    </source>
</evidence>
<dbReference type="PANTHER" id="PTHR28578">
    <property type="entry name" value="MITOTIC-SPINDLE ORGANIZING PROTEIN 2A-RELATED"/>
    <property type="match status" value="1"/>
</dbReference>
<dbReference type="PANTHER" id="PTHR28578:SF2">
    <property type="entry name" value="MITOTIC-SPINDLE ORGANIZING PROTEIN 2"/>
    <property type="match status" value="1"/>
</dbReference>
<evidence type="ECO:0000256" key="3">
    <source>
        <dbReference type="ARBA" id="ARBA00007286"/>
    </source>
</evidence>
<name>A0ABD1J3K6_9TELE</name>
<dbReference type="Pfam" id="PF12926">
    <property type="entry name" value="MOZART2"/>
    <property type="match status" value="1"/>
</dbReference>
<comment type="caution">
    <text evidence="7">The sequence shown here is derived from an EMBL/GenBank/DDBJ whole genome shotgun (WGS) entry which is preliminary data.</text>
</comment>
<dbReference type="EMBL" id="JBHFQA010000020">
    <property type="protein sequence ID" value="KAL2081769.1"/>
    <property type="molecule type" value="Genomic_DNA"/>
</dbReference>
<sequence length="160" mass="17089">MSDCGTSFTMQPATVLMGPDCSSLGVTVTGNVQKYSNKKKKILSAEECELFDLTQAAGIILDQEVLKIILDLLKMNVAPLAVFQTLKAMCVGQQITDTSTADGSSASLTNTHPEPRVRTKLVQTHMDKAVRDGPSQRVPRQSSTSRGLKNTKSPGSSSSS</sequence>
<dbReference type="Proteomes" id="UP001591681">
    <property type="component" value="Unassembled WGS sequence"/>
</dbReference>
<keyword evidence="4" id="KW-0963">Cytoplasm</keyword>
<evidence type="ECO:0000256" key="4">
    <source>
        <dbReference type="ARBA" id="ARBA00022490"/>
    </source>
</evidence>
<accession>A0ABD1J3K6</accession>
<evidence type="ECO:0000256" key="1">
    <source>
        <dbReference type="ARBA" id="ARBA00004186"/>
    </source>
</evidence>
<evidence type="ECO:0000256" key="6">
    <source>
        <dbReference type="SAM" id="MobiDB-lite"/>
    </source>
</evidence>
<evidence type="ECO:0000313" key="8">
    <source>
        <dbReference type="Proteomes" id="UP001591681"/>
    </source>
</evidence>
<evidence type="ECO:0008006" key="9">
    <source>
        <dbReference type="Google" id="ProtNLM"/>
    </source>
</evidence>
<feature type="region of interest" description="Disordered" evidence="6">
    <location>
        <begin position="123"/>
        <end position="160"/>
    </location>
</feature>
<keyword evidence="8" id="KW-1185">Reference proteome</keyword>
<comment type="similarity">
    <text evidence="3">Belongs to the MOZART2 family.</text>
</comment>
<proteinExistence type="inferred from homology"/>
<evidence type="ECO:0000256" key="5">
    <source>
        <dbReference type="ARBA" id="ARBA00023212"/>
    </source>
</evidence>
<organism evidence="7 8">
    <name type="scientific">Coilia grayii</name>
    <name type="common">Gray's grenadier anchovy</name>
    <dbReference type="NCBI Taxonomy" id="363190"/>
    <lineage>
        <taxon>Eukaryota</taxon>
        <taxon>Metazoa</taxon>
        <taxon>Chordata</taxon>
        <taxon>Craniata</taxon>
        <taxon>Vertebrata</taxon>
        <taxon>Euteleostomi</taxon>
        <taxon>Actinopterygii</taxon>
        <taxon>Neopterygii</taxon>
        <taxon>Teleostei</taxon>
        <taxon>Clupei</taxon>
        <taxon>Clupeiformes</taxon>
        <taxon>Clupeoidei</taxon>
        <taxon>Engraulidae</taxon>
        <taxon>Coilinae</taxon>
        <taxon>Coilia</taxon>
    </lineage>
</organism>
<reference evidence="7 8" key="1">
    <citation type="submission" date="2024-09" db="EMBL/GenBank/DDBJ databases">
        <title>A chromosome-level genome assembly of Gray's grenadier anchovy, Coilia grayii.</title>
        <authorList>
            <person name="Fu Z."/>
        </authorList>
    </citation>
    <scope>NUCLEOTIDE SEQUENCE [LARGE SCALE GENOMIC DNA]</scope>
    <source>
        <strain evidence="7">G4</strain>
        <tissue evidence="7">Muscle</tissue>
    </source>
</reference>
<gene>
    <name evidence="7" type="ORF">ACEWY4_023622</name>
</gene>
<dbReference type="InterPro" id="IPR024332">
    <property type="entry name" value="MOZART2"/>
</dbReference>
<dbReference type="GO" id="GO:0005813">
    <property type="term" value="C:centrosome"/>
    <property type="evidence" value="ECO:0007669"/>
    <property type="project" value="UniProtKB-SubCell"/>
</dbReference>
<comment type="subcellular location">
    <subcellularLocation>
        <location evidence="2">Cytoplasm</location>
        <location evidence="2">Cytoskeleton</location>
        <location evidence="2">Microtubule organizing center</location>
        <location evidence="2">Centrosome</location>
    </subcellularLocation>
    <subcellularLocation>
        <location evidence="1">Cytoplasm</location>
        <location evidence="1">Cytoskeleton</location>
        <location evidence="1">Spindle</location>
    </subcellularLocation>
</comment>
<dbReference type="GO" id="GO:0005819">
    <property type="term" value="C:spindle"/>
    <property type="evidence" value="ECO:0007669"/>
    <property type="project" value="UniProtKB-SubCell"/>
</dbReference>
<evidence type="ECO:0000313" key="7">
    <source>
        <dbReference type="EMBL" id="KAL2081769.1"/>
    </source>
</evidence>
<dbReference type="AlphaFoldDB" id="A0ABD1J3K6"/>
<feature type="compositionally biased region" description="Polar residues" evidence="6">
    <location>
        <begin position="138"/>
        <end position="160"/>
    </location>
</feature>
<keyword evidence="5" id="KW-0206">Cytoskeleton</keyword>
<protein>
    <recommendedName>
        <fullName evidence="9">Mitotic-spindle organizing protein 2</fullName>
    </recommendedName>
</protein>